<sequence>MGLYVEQAIREKIKSDRNGGKALTVAGKSPVSIQDANEFIGMIARLADAGVEIPPTLSRNAVSLLNRVGRDVKKGKASYSEITSP</sequence>
<accession>A0A1U9KCT5</accession>
<protein>
    <submittedName>
        <fullName evidence="1">Uncharacterized protein</fullName>
    </submittedName>
</protein>
<proteinExistence type="predicted"/>
<dbReference type="AlphaFoldDB" id="A0A1U9KCT5"/>
<dbReference type="EMBL" id="CP014692">
    <property type="protein sequence ID" value="AQS83596.1"/>
    <property type="molecule type" value="Genomic_DNA"/>
</dbReference>
<evidence type="ECO:0000313" key="1">
    <source>
        <dbReference type="EMBL" id="AQS83596.1"/>
    </source>
</evidence>
<name>A0A1U9KCT5_ACEAC</name>
<keyword evidence="2" id="KW-1185">Reference proteome</keyword>
<organism evidence="1 2">
    <name type="scientific">Acetobacter aceti</name>
    <dbReference type="NCBI Taxonomy" id="435"/>
    <lineage>
        <taxon>Bacteria</taxon>
        <taxon>Pseudomonadati</taxon>
        <taxon>Pseudomonadota</taxon>
        <taxon>Alphaproteobacteria</taxon>
        <taxon>Acetobacterales</taxon>
        <taxon>Acetobacteraceae</taxon>
        <taxon>Acetobacter</taxon>
        <taxon>Acetobacter subgen. Acetobacter</taxon>
    </lineage>
</organism>
<evidence type="ECO:0000313" key="2">
    <source>
        <dbReference type="Proteomes" id="UP000188937"/>
    </source>
</evidence>
<gene>
    <name evidence="1" type="ORF">A0U92_01105</name>
</gene>
<reference evidence="1 2" key="1">
    <citation type="submission" date="2016-03" db="EMBL/GenBank/DDBJ databases">
        <title>Acetic acid bacteria sequencing.</title>
        <authorList>
            <person name="Brandt J."/>
            <person name="Jakob F."/>
            <person name="Vogel R.F."/>
        </authorList>
    </citation>
    <scope>NUCLEOTIDE SEQUENCE [LARGE SCALE GENOMIC DNA]</scope>
    <source>
        <strain evidence="1 2">TMW2.1153</strain>
    </source>
</reference>
<dbReference type="KEGG" id="aace:A0U92_01105"/>
<dbReference type="Proteomes" id="UP000188937">
    <property type="component" value="Chromosome"/>
</dbReference>